<keyword evidence="4 5" id="KW-0067">ATP-binding</keyword>
<sequence length="1041" mass="123547">MYTICLHHKAKDELQSFSADEIGEIEKRLRMLKQGHWKNGTRVKKLRAVNKQLNIFEARIDKGYRMLFTLFYDSELAETVVLVFRLLLHHDDVIRTARMILDDDLDYSLYEEEEITAGESFQAFAEDQAALWKDDYFFHQFQQLKTYEIDEDTLTRFMMKQDENADEFWEMKLRLTREQRALLSKPMPLLISGTAGSGKTTILIHKMLEEPAVKKLYITYTKQLRDDAEKQFLSLVKGMDEEEEYKRQTSFLTFKDFMKNYNSERFQTIVTKDHFIHYYNNISRGQHLERDFPALMLWEEIRGVIKGGIFHSEHEYLTEEEYLKLSINEAPNFSNNRQQVYNIFLSYQNYLSSQFLIDEQGLLQRLLKESLTSYDMVLCDEIQDLTMFHVKLLFKLAKNDSKRLILAGDDHQVVHHSGFRWENVKNAFYQEFNERVSEIHSLSKNFRNTGKIALLAQEINRLQKNYTDFKYKSDQTVPFHFGEMPKLILGMEENKLYPMLNRFGPYDAILVRSEETKDALLKQLVKQSEHIPLMFTIYEAKGLEFRKVMLWKVLHEETEEFAQWKKIAGIVNRNELSKISSNPVMQRFIRYEASLLYVAVTRGMKECLIYDGCKASDLWQMEDIQKQLAVHTAVEPVDKKAESEFSEQDWKEQGDHFFKRGLYEQAKNCYLRLTPDRDIEQRLLLCQAYLVKQQGNFEGAGQLFEQAMLYDEAIECYEVEKHYHSIINLCSRMEHRDRSLKWISLKNEYKIKEFDYKKQWVGSGVYCRRQGYYKEALIRFERAENNCSSYIDYTYQNALDDASISAEELKNIRHFFATSLKYTDEQKVARMNEALEFLRDVAYVKEMLQLIKPDYNEFGERMIREIFKVKTPLKQLEPFFSIEDSHVQYVFALMAEDNGMSEETVKLMLKRAADQNHIEAQFMLGAMFEDGDDMDTSVYYYELAASQQHPFAAFNLGSHYMSINNAEKGMYWMNVALELGFEDVYSDLAIYLRRGELIPKDIKRAQKLEKEYEKMVKKRKNQEKFLQTQLENRKKEIDQMY</sequence>
<dbReference type="PANTHER" id="PTHR21529:SF4">
    <property type="entry name" value="TPR AND ANKYRIN REPEAT-CONTAINING PROTEIN 1"/>
    <property type="match status" value="1"/>
</dbReference>
<dbReference type="GO" id="GO:0016787">
    <property type="term" value="F:hydrolase activity"/>
    <property type="evidence" value="ECO:0007669"/>
    <property type="project" value="UniProtKB-UniRule"/>
</dbReference>
<evidence type="ECO:0000256" key="4">
    <source>
        <dbReference type="ARBA" id="ARBA00022840"/>
    </source>
</evidence>
<feature type="domain" description="UvrD-like helicase ATP-binding" evidence="6">
    <location>
        <begin position="172"/>
        <end position="449"/>
    </location>
</feature>
<dbReference type="InterPro" id="IPR014016">
    <property type="entry name" value="UvrD-like_ATP-bd"/>
</dbReference>
<protein>
    <submittedName>
        <fullName evidence="7">AAA family ATPase</fullName>
    </submittedName>
</protein>
<gene>
    <name evidence="7" type="ORF">F4V44_12980</name>
</gene>
<dbReference type="SMART" id="SM00671">
    <property type="entry name" value="SEL1"/>
    <property type="match status" value="2"/>
</dbReference>
<dbReference type="PANTHER" id="PTHR21529">
    <property type="entry name" value="MAMMARY TURMOR VIRUS RECEPTOR HOMOLOG 1, 2 MTVR1, 2"/>
    <property type="match status" value="1"/>
</dbReference>
<dbReference type="Pfam" id="PF00580">
    <property type="entry name" value="UvrD-helicase"/>
    <property type="match status" value="1"/>
</dbReference>
<evidence type="ECO:0000259" key="6">
    <source>
        <dbReference type="PROSITE" id="PS51198"/>
    </source>
</evidence>
<dbReference type="Gene3D" id="1.25.40.10">
    <property type="entry name" value="Tetratricopeptide repeat domain"/>
    <property type="match status" value="2"/>
</dbReference>
<organism evidence="7 8">
    <name type="scientific">Niallia endozanthoxylica</name>
    <dbReference type="NCBI Taxonomy" id="2036016"/>
    <lineage>
        <taxon>Bacteria</taxon>
        <taxon>Bacillati</taxon>
        <taxon>Bacillota</taxon>
        <taxon>Bacilli</taxon>
        <taxon>Bacillales</taxon>
        <taxon>Bacillaceae</taxon>
        <taxon>Niallia</taxon>
    </lineage>
</organism>
<proteinExistence type="predicted"/>
<evidence type="ECO:0000256" key="2">
    <source>
        <dbReference type="ARBA" id="ARBA00022801"/>
    </source>
</evidence>
<dbReference type="GO" id="GO:0004386">
    <property type="term" value="F:helicase activity"/>
    <property type="evidence" value="ECO:0007669"/>
    <property type="project" value="UniProtKB-UniRule"/>
</dbReference>
<evidence type="ECO:0000256" key="3">
    <source>
        <dbReference type="ARBA" id="ARBA00022806"/>
    </source>
</evidence>
<accession>A0A5J5HPB7</accession>
<evidence type="ECO:0000256" key="5">
    <source>
        <dbReference type="PROSITE-ProRule" id="PRU00560"/>
    </source>
</evidence>
<dbReference type="RefSeq" id="WP_150440451.1">
    <property type="nucleotide sequence ID" value="NZ_VYKL01000019.1"/>
</dbReference>
<dbReference type="SUPFAM" id="SSF81901">
    <property type="entry name" value="HCP-like"/>
    <property type="match status" value="1"/>
</dbReference>
<dbReference type="EMBL" id="VYKL01000019">
    <property type="protein sequence ID" value="KAA9023574.1"/>
    <property type="molecule type" value="Genomic_DNA"/>
</dbReference>
<dbReference type="InterPro" id="IPR027417">
    <property type="entry name" value="P-loop_NTPase"/>
</dbReference>
<dbReference type="GO" id="GO:0005524">
    <property type="term" value="F:ATP binding"/>
    <property type="evidence" value="ECO:0007669"/>
    <property type="project" value="UniProtKB-UniRule"/>
</dbReference>
<dbReference type="InterPro" id="IPR003593">
    <property type="entry name" value="AAA+_ATPase"/>
</dbReference>
<dbReference type="SUPFAM" id="SSF52540">
    <property type="entry name" value="P-loop containing nucleoside triphosphate hydrolases"/>
    <property type="match status" value="1"/>
</dbReference>
<feature type="binding site" evidence="5">
    <location>
        <begin position="193"/>
        <end position="200"/>
    </location>
    <ligand>
        <name>ATP</name>
        <dbReference type="ChEBI" id="CHEBI:30616"/>
    </ligand>
</feature>
<dbReference type="OrthoDB" id="9787585at2"/>
<evidence type="ECO:0000313" key="7">
    <source>
        <dbReference type="EMBL" id="KAA9023574.1"/>
    </source>
</evidence>
<dbReference type="InterPro" id="IPR039904">
    <property type="entry name" value="TRANK1"/>
</dbReference>
<dbReference type="Proteomes" id="UP000326671">
    <property type="component" value="Unassembled WGS sequence"/>
</dbReference>
<dbReference type="AlphaFoldDB" id="A0A5J5HPB7"/>
<comment type="caution">
    <text evidence="7">The sequence shown here is derived from an EMBL/GenBank/DDBJ whole genome shotgun (WGS) entry which is preliminary data.</text>
</comment>
<dbReference type="SUPFAM" id="SSF48452">
    <property type="entry name" value="TPR-like"/>
    <property type="match status" value="1"/>
</dbReference>
<name>A0A5J5HPB7_9BACI</name>
<evidence type="ECO:0000256" key="1">
    <source>
        <dbReference type="ARBA" id="ARBA00022741"/>
    </source>
</evidence>
<dbReference type="InterPro" id="IPR011990">
    <property type="entry name" value="TPR-like_helical_dom_sf"/>
</dbReference>
<dbReference type="InterPro" id="IPR006597">
    <property type="entry name" value="Sel1-like"/>
</dbReference>
<evidence type="ECO:0000313" key="8">
    <source>
        <dbReference type="Proteomes" id="UP000326671"/>
    </source>
</evidence>
<reference evidence="7 8" key="1">
    <citation type="submission" date="2019-09" db="EMBL/GenBank/DDBJ databases">
        <title>Whole genome sequences of isolates from the Mars Exploration Rovers.</title>
        <authorList>
            <person name="Seuylemezian A."/>
            <person name="Vaishampayan P."/>
        </authorList>
    </citation>
    <scope>NUCLEOTIDE SEQUENCE [LARGE SCALE GENOMIC DNA]</scope>
    <source>
        <strain evidence="7 8">MER_TA_151</strain>
    </source>
</reference>
<keyword evidence="3 5" id="KW-0347">Helicase</keyword>
<keyword evidence="2 5" id="KW-0378">Hydrolase</keyword>
<dbReference type="Gene3D" id="3.40.50.300">
    <property type="entry name" value="P-loop containing nucleotide triphosphate hydrolases"/>
    <property type="match status" value="2"/>
</dbReference>
<dbReference type="Gene3D" id="1.10.10.160">
    <property type="match status" value="1"/>
</dbReference>
<dbReference type="PROSITE" id="PS51198">
    <property type="entry name" value="UVRD_HELICASE_ATP_BIND"/>
    <property type="match status" value="1"/>
</dbReference>
<keyword evidence="1 5" id="KW-0547">Nucleotide-binding</keyword>
<dbReference type="InterPro" id="IPR013986">
    <property type="entry name" value="DExx_box_DNA_helicase_dom_sf"/>
</dbReference>
<keyword evidence="8" id="KW-1185">Reference proteome</keyword>
<dbReference type="SMART" id="SM00382">
    <property type="entry name" value="AAA"/>
    <property type="match status" value="1"/>
</dbReference>